<protein>
    <submittedName>
        <fullName evidence="1">AlNc14C126G6814 protein</fullName>
    </submittedName>
</protein>
<name>F0WJU4_9STRA</name>
<evidence type="ECO:0000313" key="1">
    <source>
        <dbReference type="EMBL" id="CCA21546.1"/>
    </source>
</evidence>
<proteinExistence type="predicted"/>
<dbReference type="AlphaFoldDB" id="F0WJU4"/>
<accession>F0WJU4</accession>
<sequence length="86" mass="9791">MFAQRFIVGNVKPRNGLILKSVIDPFVISRSDKLDFDFFLGERQFCESMNTFVRIPDVLSLGRIGYFLAVDLPPFPAVKKCISSNF</sequence>
<dbReference type="EMBL" id="FR824171">
    <property type="protein sequence ID" value="CCA21546.1"/>
    <property type="molecule type" value="Genomic_DNA"/>
</dbReference>
<dbReference type="HOGENOM" id="CLU_2502603_0_0_1"/>
<organism evidence="1">
    <name type="scientific">Albugo laibachii Nc14</name>
    <dbReference type="NCBI Taxonomy" id="890382"/>
    <lineage>
        <taxon>Eukaryota</taxon>
        <taxon>Sar</taxon>
        <taxon>Stramenopiles</taxon>
        <taxon>Oomycota</taxon>
        <taxon>Peronosporomycetes</taxon>
        <taxon>Albuginales</taxon>
        <taxon>Albuginaceae</taxon>
        <taxon>Albugo</taxon>
    </lineage>
</organism>
<reference evidence="1" key="2">
    <citation type="submission" date="2011-02" db="EMBL/GenBank/DDBJ databases">
        <authorList>
            <person name="MacLean D."/>
        </authorList>
    </citation>
    <scope>NUCLEOTIDE SEQUENCE</scope>
</reference>
<reference evidence="1" key="1">
    <citation type="journal article" date="2011" name="PLoS Biol.">
        <title>Gene gain and loss during evolution of obligate parasitism in the white rust pathogen of Arabidopsis thaliana.</title>
        <authorList>
            <person name="Kemen E."/>
            <person name="Gardiner A."/>
            <person name="Schultz-Larsen T."/>
            <person name="Kemen A.C."/>
            <person name="Balmuth A.L."/>
            <person name="Robert-Seilaniantz A."/>
            <person name="Bailey K."/>
            <person name="Holub E."/>
            <person name="Studholme D.J."/>
            <person name="Maclean D."/>
            <person name="Jones J.D."/>
        </authorList>
    </citation>
    <scope>NUCLEOTIDE SEQUENCE</scope>
</reference>
<gene>
    <name evidence="1" type="primary">AlNc14C126G6814</name>
    <name evidence="1" type="ORF">ALNC14_076890</name>
</gene>